<feature type="region of interest" description="Disordered" evidence="1">
    <location>
        <begin position="1"/>
        <end position="34"/>
    </location>
</feature>
<organism evidence="2">
    <name type="scientific">gut metagenome</name>
    <dbReference type="NCBI Taxonomy" id="749906"/>
    <lineage>
        <taxon>unclassified sequences</taxon>
        <taxon>metagenomes</taxon>
        <taxon>organismal metagenomes</taxon>
    </lineage>
</organism>
<protein>
    <submittedName>
        <fullName evidence="2">Secreted protein</fullName>
    </submittedName>
</protein>
<evidence type="ECO:0000256" key="1">
    <source>
        <dbReference type="SAM" id="MobiDB-lite"/>
    </source>
</evidence>
<dbReference type="AlphaFoldDB" id="J9GRD8"/>
<accession>J9GRD8</accession>
<gene>
    <name evidence="2" type="ORF">EVA_01201</name>
</gene>
<comment type="caution">
    <text evidence="2">The sequence shown here is derived from an EMBL/GenBank/DDBJ whole genome shotgun (WGS) entry which is preliminary data.</text>
</comment>
<sequence>MRAGSVRKSVTSLSTTSGSSRSSRPAIASTSLSS</sequence>
<reference evidence="2" key="1">
    <citation type="journal article" date="2012" name="PLoS ONE">
        <title>Gene sets for utilization of primary and secondary nutrition supplies in the distal gut of endangered iberian lynx.</title>
        <authorList>
            <person name="Alcaide M."/>
            <person name="Messina E."/>
            <person name="Richter M."/>
            <person name="Bargiela R."/>
            <person name="Peplies J."/>
            <person name="Huws S.A."/>
            <person name="Newbold C.J."/>
            <person name="Golyshin P.N."/>
            <person name="Simon M.A."/>
            <person name="Lopez G."/>
            <person name="Yakimov M.M."/>
            <person name="Ferrer M."/>
        </authorList>
    </citation>
    <scope>NUCLEOTIDE SEQUENCE</scope>
</reference>
<feature type="compositionally biased region" description="Low complexity" evidence="1">
    <location>
        <begin position="9"/>
        <end position="34"/>
    </location>
</feature>
<proteinExistence type="predicted"/>
<dbReference type="EMBL" id="AMCI01000178">
    <property type="protein sequence ID" value="EJX10464.1"/>
    <property type="molecule type" value="Genomic_DNA"/>
</dbReference>
<evidence type="ECO:0000313" key="2">
    <source>
        <dbReference type="EMBL" id="EJX10464.1"/>
    </source>
</evidence>
<name>J9GRD8_9ZZZZ</name>